<evidence type="ECO:0000256" key="5">
    <source>
        <dbReference type="ARBA" id="ARBA00022692"/>
    </source>
</evidence>
<dbReference type="EMBL" id="CP014332">
    <property type="protein sequence ID" value="APS42723.1"/>
    <property type="molecule type" value="Genomic_DNA"/>
</dbReference>
<comment type="similarity">
    <text evidence="2 8">Belongs to the MIP/aquaporin (TC 1.A.8) family.</text>
</comment>
<keyword evidence="3 8" id="KW-0813">Transport</keyword>
<dbReference type="InterPro" id="IPR022357">
    <property type="entry name" value="MIP_CS"/>
</dbReference>
<organism evidence="10 11">
    <name type="scientific">Weissella jogaejeotgali</name>
    <dbReference type="NCBI Taxonomy" id="1631871"/>
    <lineage>
        <taxon>Bacteria</taxon>
        <taxon>Bacillati</taxon>
        <taxon>Bacillota</taxon>
        <taxon>Bacilli</taxon>
        <taxon>Lactobacillales</taxon>
        <taxon>Lactobacillaceae</taxon>
        <taxon>Weissella</taxon>
    </lineage>
</organism>
<evidence type="ECO:0000256" key="9">
    <source>
        <dbReference type="SAM" id="Phobius"/>
    </source>
</evidence>
<sequence length="234" mass="23702">MESNTRKYLAEFFGTMLLVAVGTGAVVLVGVQTGPLPVALAFGIALAAGAYAFGPISGGHFNPAVSLGAAMNGRISWKDFIGYVIAQLIGGLAGSAVVWAIMKGVGASATMIKQVGFGQTDYTTPVSFFGATVIELILTFFFVLVILMVTSKKAEGSSVAAPMIIGLTLAVLIIVGISVTGASLNPARSLGPAVFFAMFGSATSLTHVAAYFIGPLVGGALAALVAKYGLGSEE</sequence>
<gene>
    <name evidence="10" type="ORF">FOL01_1864</name>
</gene>
<feature type="transmembrane region" description="Helical" evidence="9">
    <location>
        <begin position="80"/>
        <end position="102"/>
    </location>
</feature>
<dbReference type="Pfam" id="PF00230">
    <property type="entry name" value="MIP"/>
    <property type="match status" value="1"/>
</dbReference>
<accession>A0A1L6RDW0</accession>
<keyword evidence="11" id="KW-1185">Reference proteome</keyword>
<feature type="transmembrane region" description="Helical" evidence="9">
    <location>
        <begin position="204"/>
        <end position="226"/>
    </location>
</feature>
<proteinExistence type="inferred from homology"/>
<feature type="transmembrane region" description="Helical" evidence="9">
    <location>
        <begin position="38"/>
        <end position="59"/>
    </location>
</feature>
<feature type="transmembrane region" description="Helical" evidence="9">
    <location>
        <begin position="12"/>
        <end position="32"/>
    </location>
</feature>
<dbReference type="PANTHER" id="PTHR19139:SF199">
    <property type="entry name" value="MIP17260P"/>
    <property type="match status" value="1"/>
</dbReference>
<keyword evidence="6 9" id="KW-1133">Transmembrane helix</keyword>
<name>A0A1L6RDW0_9LACO</name>
<keyword evidence="4" id="KW-1003">Cell membrane</keyword>
<evidence type="ECO:0000313" key="11">
    <source>
        <dbReference type="Proteomes" id="UP000185473"/>
    </source>
</evidence>
<dbReference type="PRINTS" id="PR00783">
    <property type="entry name" value="MINTRINSICP"/>
</dbReference>
<evidence type="ECO:0000256" key="3">
    <source>
        <dbReference type="ARBA" id="ARBA00022448"/>
    </source>
</evidence>
<dbReference type="KEGG" id="wjo:FOL01_1864"/>
<dbReference type="Proteomes" id="UP000185473">
    <property type="component" value="Chromosome"/>
</dbReference>
<evidence type="ECO:0000256" key="8">
    <source>
        <dbReference type="RuleBase" id="RU000477"/>
    </source>
</evidence>
<evidence type="ECO:0000256" key="6">
    <source>
        <dbReference type="ARBA" id="ARBA00022989"/>
    </source>
</evidence>
<feature type="transmembrane region" description="Helical" evidence="9">
    <location>
        <begin position="159"/>
        <end position="184"/>
    </location>
</feature>
<dbReference type="PROSITE" id="PS00221">
    <property type="entry name" value="MIP"/>
    <property type="match status" value="1"/>
</dbReference>
<dbReference type="InterPro" id="IPR000425">
    <property type="entry name" value="MIP"/>
</dbReference>
<dbReference type="OrthoDB" id="9807293at2"/>
<dbReference type="SUPFAM" id="SSF81338">
    <property type="entry name" value="Aquaporin-like"/>
    <property type="match status" value="1"/>
</dbReference>
<dbReference type="PANTHER" id="PTHR19139">
    <property type="entry name" value="AQUAPORIN TRANSPORTER"/>
    <property type="match status" value="1"/>
</dbReference>
<evidence type="ECO:0000313" key="10">
    <source>
        <dbReference type="EMBL" id="APS42723.1"/>
    </source>
</evidence>
<dbReference type="GO" id="GO:0015250">
    <property type="term" value="F:water channel activity"/>
    <property type="evidence" value="ECO:0007669"/>
    <property type="project" value="TreeGrafter"/>
</dbReference>
<protein>
    <submittedName>
        <fullName evidence="10">Aquaporin Z</fullName>
    </submittedName>
</protein>
<keyword evidence="7 9" id="KW-0472">Membrane</keyword>
<dbReference type="InterPro" id="IPR023271">
    <property type="entry name" value="Aquaporin-like"/>
</dbReference>
<comment type="subcellular location">
    <subcellularLocation>
        <location evidence="1">Cell membrane</location>
        <topology evidence="1">Multi-pass membrane protein</topology>
    </subcellularLocation>
</comment>
<dbReference type="InterPro" id="IPR034294">
    <property type="entry name" value="Aquaporin_transptr"/>
</dbReference>
<feature type="transmembrane region" description="Helical" evidence="9">
    <location>
        <begin position="122"/>
        <end position="147"/>
    </location>
</feature>
<dbReference type="RefSeq" id="WP_075270451.1">
    <property type="nucleotide sequence ID" value="NZ_CP014332.1"/>
</dbReference>
<evidence type="ECO:0000256" key="4">
    <source>
        <dbReference type="ARBA" id="ARBA00022475"/>
    </source>
</evidence>
<evidence type="ECO:0000256" key="7">
    <source>
        <dbReference type="ARBA" id="ARBA00023136"/>
    </source>
</evidence>
<evidence type="ECO:0000256" key="2">
    <source>
        <dbReference type="ARBA" id="ARBA00006175"/>
    </source>
</evidence>
<keyword evidence="5 8" id="KW-0812">Transmembrane</keyword>
<evidence type="ECO:0000256" key="1">
    <source>
        <dbReference type="ARBA" id="ARBA00004651"/>
    </source>
</evidence>
<dbReference type="AlphaFoldDB" id="A0A1L6RDW0"/>
<dbReference type="STRING" id="1631871.FOL01_1864"/>
<dbReference type="GO" id="GO:0005886">
    <property type="term" value="C:plasma membrane"/>
    <property type="evidence" value="ECO:0007669"/>
    <property type="project" value="UniProtKB-SubCell"/>
</dbReference>
<reference evidence="10 11" key="1">
    <citation type="submission" date="2016-02" db="EMBL/GenBank/DDBJ databases">
        <title>Complete Genome Sequence of Weissella jogaejeotgali FOL01.</title>
        <authorList>
            <person name="Lee J.-H."/>
            <person name="Ku H.-J."/>
        </authorList>
    </citation>
    <scope>NUCLEOTIDE SEQUENCE [LARGE SCALE GENOMIC DNA]</scope>
    <source>
        <strain evidence="10 11">FOL01</strain>
    </source>
</reference>
<dbReference type="Gene3D" id="1.20.1080.10">
    <property type="entry name" value="Glycerol uptake facilitator protein"/>
    <property type="match status" value="1"/>
</dbReference>